<gene>
    <name evidence="5" type="ORF">C2845_PM13G04570</name>
</gene>
<evidence type="ECO:0000259" key="4">
    <source>
        <dbReference type="Pfam" id="PF03936"/>
    </source>
</evidence>
<feature type="domain" description="Terpene synthase metal-binding" evidence="4">
    <location>
        <begin position="127"/>
        <end position="304"/>
    </location>
</feature>
<name>A0A3L6RHI8_PANMI</name>
<evidence type="ECO:0000313" key="6">
    <source>
        <dbReference type="Proteomes" id="UP000275267"/>
    </source>
</evidence>
<keyword evidence="1" id="KW-0479">Metal-binding</keyword>
<dbReference type="Proteomes" id="UP000275267">
    <property type="component" value="Unassembled WGS sequence"/>
</dbReference>
<dbReference type="Gene3D" id="1.50.10.130">
    <property type="entry name" value="Terpene synthase, N-terminal domain"/>
    <property type="match status" value="1"/>
</dbReference>
<dbReference type="InterPro" id="IPR008930">
    <property type="entry name" value="Terpenoid_cyclase/PrenylTrfase"/>
</dbReference>
<proteinExistence type="predicted"/>
<dbReference type="STRING" id="4540.A0A3L6RHI8"/>
<dbReference type="SUPFAM" id="SSF48576">
    <property type="entry name" value="Terpenoid synthases"/>
    <property type="match status" value="1"/>
</dbReference>
<dbReference type="Gene3D" id="1.10.600.10">
    <property type="entry name" value="Farnesyl Diphosphate Synthase"/>
    <property type="match status" value="2"/>
</dbReference>
<dbReference type="InterPro" id="IPR050148">
    <property type="entry name" value="Terpene_synthase-like"/>
</dbReference>
<dbReference type="PANTHER" id="PTHR31225:SF93">
    <property type="entry name" value="ALPHA-HUMULENE_(-)-(E)-BETA-CARYOPHYLLENE SYNTHASE"/>
    <property type="match status" value="1"/>
</dbReference>
<dbReference type="Pfam" id="PF03936">
    <property type="entry name" value="Terpene_synth_C"/>
    <property type="match status" value="1"/>
</dbReference>
<dbReference type="GO" id="GO:0000287">
    <property type="term" value="F:magnesium ion binding"/>
    <property type="evidence" value="ECO:0007669"/>
    <property type="project" value="InterPro"/>
</dbReference>
<keyword evidence="3" id="KW-0456">Lyase</keyword>
<evidence type="ECO:0000256" key="1">
    <source>
        <dbReference type="ARBA" id="ARBA00022723"/>
    </source>
</evidence>
<dbReference type="InterPro" id="IPR008949">
    <property type="entry name" value="Isoprenoid_synthase_dom_sf"/>
</dbReference>
<evidence type="ECO:0000256" key="3">
    <source>
        <dbReference type="ARBA" id="ARBA00023239"/>
    </source>
</evidence>
<keyword evidence="2" id="KW-0460">Magnesium</keyword>
<dbReference type="EMBL" id="PQIB02000008">
    <property type="protein sequence ID" value="RLN04017.1"/>
    <property type="molecule type" value="Genomic_DNA"/>
</dbReference>
<dbReference type="InterPro" id="IPR036965">
    <property type="entry name" value="Terpene_synth_N_sf"/>
</dbReference>
<evidence type="ECO:0000256" key="2">
    <source>
        <dbReference type="ARBA" id="ARBA00022842"/>
    </source>
</evidence>
<organism evidence="5 6">
    <name type="scientific">Panicum miliaceum</name>
    <name type="common">Proso millet</name>
    <name type="synonym">Broomcorn millet</name>
    <dbReference type="NCBI Taxonomy" id="4540"/>
    <lineage>
        <taxon>Eukaryota</taxon>
        <taxon>Viridiplantae</taxon>
        <taxon>Streptophyta</taxon>
        <taxon>Embryophyta</taxon>
        <taxon>Tracheophyta</taxon>
        <taxon>Spermatophyta</taxon>
        <taxon>Magnoliopsida</taxon>
        <taxon>Liliopsida</taxon>
        <taxon>Poales</taxon>
        <taxon>Poaceae</taxon>
        <taxon>PACMAD clade</taxon>
        <taxon>Panicoideae</taxon>
        <taxon>Panicodae</taxon>
        <taxon>Paniceae</taxon>
        <taxon>Panicinae</taxon>
        <taxon>Panicum</taxon>
        <taxon>Panicum sect. Panicum</taxon>
    </lineage>
</organism>
<dbReference type="InterPro" id="IPR005630">
    <property type="entry name" value="Terpene_synthase_metal-bd"/>
</dbReference>
<dbReference type="AlphaFoldDB" id="A0A3L6RHI8"/>
<dbReference type="SUPFAM" id="SSF48239">
    <property type="entry name" value="Terpenoid cyclases/Protein prenyltransferases"/>
    <property type="match status" value="1"/>
</dbReference>
<comment type="caution">
    <text evidence="5">The sequence shown here is derived from an EMBL/GenBank/DDBJ whole genome shotgun (WGS) entry which is preliminary data.</text>
</comment>
<dbReference type="GO" id="GO:0010333">
    <property type="term" value="F:terpene synthase activity"/>
    <property type="evidence" value="ECO:0007669"/>
    <property type="project" value="InterPro"/>
</dbReference>
<dbReference type="OrthoDB" id="1877784at2759"/>
<sequence length="361" mass="41972">MLHIVYNSNHYDGDLNVVSRRFYLLRKSFYNVPSAYLRTHGEPLLDEAISFTRRCLQSGLENLESPLAEEVSCALDTPLFRRVGVLETKNYIPIYEKEATRKEAILEFAKLNFNLLQLLYREELKDVTVWDKDAITLLPEYTRDFYLFLKTFCSFEEELGIGKSYRVFYLKKAVNIDVVYDGRCNINMQNDLEHMYILAQLKTLSEHLGLSMRSIGGSPILCASLVGMGEIVKRETLDWFLSYPQLVRLFDTFVRLSDDMASTEREQKGDHNVSTVQCYMKEHGTTMQEACKRIKELTEDLWKDMIQHHLASTEQTEIVSCMVLNLARTGNYMYQNNVDKFTSSHTIKEAIRRLFVEPIPV</sequence>
<reference evidence="6" key="1">
    <citation type="journal article" date="2019" name="Nat. Commun.">
        <title>The genome of broomcorn millet.</title>
        <authorList>
            <person name="Zou C."/>
            <person name="Miki D."/>
            <person name="Li D."/>
            <person name="Tang Q."/>
            <person name="Xiao L."/>
            <person name="Rajput S."/>
            <person name="Deng P."/>
            <person name="Jia W."/>
            <person name="Huang R."/>
            <person name="Zhang M."/>
            <person name="Sun Y."/>
            <person name="Hu J."/>
            <person name="Fu X."/>
            <person name="Schnable P.S."/>
            <person name="Li F."/>
            <person name="Zhang H."/>
            <person name="Feng B."/>
            <person name="Zhu X."/>
            <person name="Liu R."/>
            <person name="Schnable J.C."/>
            <person name="Zhu J.-K."/>
            <person name="Zhang H."/>
        </authorList>
    </citation>
    <scope>NUCLEOTIDE SEQUENCE [LARGE SCALE GENOMIC DNA]</scope>
</reference>
<keyword evidence="6" id="KW-1185">Reference proteome</keyword>
<dbReference type="PANTHER" id="PTHR31225">
    <property type="entry name" value="OS04G0344100 PROTEIN-RELATED"/>
    <property type="match status" value="1"/>
</dbReference>
<accession>A0A3L6RHI8</accession>
<dbReference type="GO" id="GO:0016114">
    <property type="term" value="P:terpenoid biosynthetic process"/>
    <property type="evidence" value="ECO:0007669"/>
    <property type="project" value="InterPro"/>
</dbReference>
<evidence type="ECO:0000313" key="5">
    <source>
        <dbReference type="EMBL" id="RLN04017.1"/>
    </source>
</evidence>
<protein>
    <recommendedName>
        <fullName evidence="4">Terpene synthase metal-binding domain-containing protein</fullName>
    </recommendedName>
</protein>